<accession>A0A7V4G8T8</accession>
<organism evidence="1">
    <name type="scientific">Desulfobacca acetoxidans</name>
    <dbReference type="NCBI Taxonomy" id="60893"/>
    <lineage>
        <taxon>Bacteria</taxon>
        <taxon>Pseudomonadati</taxon>
        <taxon>Thermodesulfobacteriota</taxon>
        <taxon>Desulfobaccia</taxon>
        <taxon>Desulfobaccales</taxon>
        <taxon>Desulfobaccaceae</taxon>
        <taxon>Desulfobacca</taxon>
    </lineage>
</organism>
<protein>
    <submittedName>
        <fullName evidence="1">Molecular chaperone</fullName>
    </submittedName>
</protein>
<reference evidence="1" key="1">
    <citation type="journal article" date="2020" name="mSystems">
        <title>Genome- and Community-Level Interaction Insights into Carbon Utilization and Element Cycling Functions of Hydrothermarchaeota in Hydrothermal Sediment.</title>
        <authorList>
            <person name="Zhou Z."/>
            <person name="Liu Y."/>
            <person name="Xu W."/>
            <person name="Pan J."/>
            <person name="Luo Z.H."/>
            <person name="Li M."/>
        </authorList>
    </citation>
    <scope>NUCLEOTIDE SEQUENCE [LARGE SCALE GENOMIC DNA]</scope>
    <source>
        <strain evidence="1">SpSt-548</strain>
    </source>
</reference>
<name>A0A7V4G8T8_9BACT</name>
<comment type="caution">
    <text evidence="1">The sequence shown here is derived from an EMBL/GenBank/DDBJ whole genome shotgun (WGS) entry which is preliminary data.</text>
</comment>
<proteinExistence type="predicted"/>
<dbReference type="EMBL" id="DSXI01000393">
    <property type="protein sequence ID" value="HGS05411.1"/>
    <property type="molecule type" value="Genomic_DNA"/>
</dbReference>
<gene>
    <name evidence="1" type="ORF">ENT08_06700</name>
</gene>
<evidence type="ECO:0000313" key="1">
    <source>
        <dbReference type="EMBL" id="HGS05411.1"/>
    </source>
</evidence>
<sequence>MIRLTRWVTATMVLLALGFLLSHGWGGIPPVSASDPQGSSAPEPVVELPGRILAPGDGKLTLRVLLPPDYKFTPEAPCQVKLSSSHPEVVALAPTAAPAGRETFPLEVPLTARPGETRILADLQLFYCQTGKSGLCLIKTLRLSLPVFATPPGAAARPQWRLRRDGTALKLEVTNLGSAHLLVQRLRVSAGGRSQEVDQPTYVLAGQRHVWDLTLPAAASGPVELAAETSLGPITDTLAVQGG</sequence>
<dbReference type="AlphaFoldDB" id="A0A7V4G8T8"/>